<gene>
    <name evidence="7" type="ORF">PECUL_23A044136</name>
</gene>
<dbReference type="PANTHER" id="PTHR19282">
    <property type="entry name" value="TETRASPANIN"/>
    <property type="match status" value="1"/>
</dbReference>
<dbReference type="InterPro" id="IPR018499">
    <property type="entry name" value="Tetraspanin/Peripherin"/>
</dbReference>
<reference evidence="7" key="1">
    <citation type="submission" date="2022-03" db="EMBL/GenBank/DDBJ databases">
        <authorList>
            <person name="Alioto T."/>
            <person name="Alioto T."/>
            <person name="Gomez Garrido J."/>
        </authorList>
    </citation>
    <scope>NUCLEOTIDE SEQUENCE</scope>
</reference>
<keyword evidence="5" id="KW-0325">Glycoprotein</keyword>
<comment type="subcellular location">
    <subcellularLocation>
        <location evidence="1">Membrane</location>
        <topology evidence="1">Multi-pass membrane protein</topology>
    </subcellularLocation>
</comment>
<feature type="transmembrane region" description="Helical" evidence="6">
    <location>
        <begin position="116"/>
        <end position="143"/>
    </location>
</feature>
<dbReference type="AlphaFoldDB" id="A0AAD1RTJ7"/>
<keyword evidence="8" id="KW-1185">Reference proteome</keyword>
<dbReference type="PANTHER" id="PTHR19282:SF51">
    <property type="entry name" value="TETRASPANIN"/>
    <property type="match status" value="1"/>
</dbReference>
<dbReference type="SUPFAM" id="SSF48652">
    <property type="entry name" value="Tetraspanin"/>
    <property type="match status" value="1"/>
</dbReference>
<dbReference type="GO" id="GO:0005886">
    <property type="term" value="C:plasma membrane"/>
    <property type="evidence" value="ECO:0007669"/>
    <property type="project" value="TreeGrafter"/>
</dbReference>
<evidence type="ECO:0000256" key="3">
    <source>
        <dbReference type="ARBA" id="ARBA00022989"/>
    </source>
</evidence>
<evidence type="ECO:0000256" key="4">
    <source>
        <dbReference type="ARBA" id="ARBA00023136"/>
    </source>
</evidence>
<dbReference type="PRINTS" id="PR00259">
    <property type="entry name" value="TMFOUR"/>
</dbReference>
<evidence type="ECO:0000313" key="8">
    <source>
        <dbReference type="Proteomes" id="UP001295444"/>
    </source>
</evidence>
<evidence type="ECO:0000313" key="7">
    <source>
        <dbReference type="EMBL" id="CAH2278207.1"/>
    </source>
</evidence>
<dbReference type="Pfam" id="PF00335">
    <property type="entry name" value="Tetraspanin"/>
    <property type="match status" value="1"/>
</dbReference>
<dbReference type="InterPro" id="IPR008952">
    <property type="entry name" value="Tetraspanin_EC2_sf"/>
</dbReference>
<dbReference type="FunFam" id="1.10.1450.10:FF:000029">
    <property type="entry name" value="Tetraspanin"/>
    <property type="match status" value="1"/>
</dbReference>
<sequence>MRVLGGKKKKKKKSNCKKTMTDEIADQVLLKRYAAVKDHVFEQQSSTRKPNVPGFPMTYNPSNAWVLPAYSQEDSEGHPSVPGGRIRQHDDILDGSLVISKSHRRHNKKWRGSGMALLKASLMAFSFVFWVAGLVMLTVGIWAKLSLEEYLVLSTNDYPNTPLILLVSGAAVLLWGFLGCLSAAAEKRFLLRIYGLFQMAVLVAGLAAGLSGLFYRRDIADGFESGLQDAVISYSEDEEKADALDVIQRALHCCGVHSYLDWLDSPWSIEQREQHSYYEYSNGSVPSSCCQARRGCHNSPVLAGAPGIHREGCFKKVCDFVSDNMFYIATAALGLAIMQVVGIILTCVLATKITQRMSDMVPT</sequence>
<feature type="transmembrane region" description="Helical" evidence="6">
    <location>
        <begin position="196"/>
        <end position="215"/>
    </location>
</feature>
<evidence type="ECO:0000256" key="2">
    <source>
        <dbReference type="ARBA" id="ARBA00022692"/>
    </source>
</evidence>
<name>A0AAD1RTJ7_PELCU</name>
<feature type="transmembrane region" description="Helical" evidence="6">
    <location>
        <begin position="163"/>
        <end position="184"/>
    </location>
</feature>
<dbReference type="EMBL" id="OW240914">
    <property type="protein sequence ID" value="CAH2278207.1"/>
    <property type="molecule type" value="Genomic_DNA"/>
</dbReference>
<accession>A0AAD1RTJ7</accession>
<evidence type="ECO:0000256" key="5">
    <source>
        <dbReference type="ARBA" id="ARBA00023180"/>
    </source>
</evidence>
<keyword evidence="3 6" id="KW-1133">Transmembrane helix</keyword>
<keyword evidence="2 6" id="KW-0812">Transmembrane</keyword>
<evidence type="ECO:0000256" key="6">
    <source>
        <dbReference type="SAM" id="Phobius"/>
    </source>
</evidence>
<evidence type="ECO:0000256" key="1">
    <source>
        <dbReference type="ARBA" id="ARBA00004141"/>
    </source>
</evidence>
<feature type="transmembrane region" description="Helical" evidence="6">
    <location>
        <begin position="325"/>
        <end position="350"/>
    </location>
</feature>
<organism evidence="7 8">
    <name type="scientific">Pelobates cultripes</name>
    <name type="common">Western spadefoot toad</name>
    <dbReference type="NCBI Taxonomy" id="61616"/>
    <lineage>
        <taxon>Eukaryota</taxon>
        <taxon>Metazoa</taxon>
        <taxon>Chordata</taxon>
        <taxon>Craniata</taxon>
        <taxon>Vertebrata</taxon>
        <taxon>Euteleostomi</taxon>
        <taxon>Amphibia</taxon>
        <taxon>Batrachia</taxon>
        <taxon>Anura</taxon>
        <taxon>Pelobatoidea</taxon>
        <taxon>Pelobatidae</taxon>
        <taxon>Pelobates</taxon>
    </lineage>
</organism>
<dbReference type="Gene3D" id="1.10.1450.10">
    <property type="entry name" value="Tetraspanin"/>
    <property type="match status" value="1"/>
</dbReference>
<keyword evidence="4 6" id="KW-0472">Membrane</keyword>
<protein>
    <submittedName>
        <fullName evidence="7">Tetraspanin-7-like</fullName>
    </submittedName>
</protein>
<dbReference type="Proteomes" id="UP001295444">
    <property type="component" value="Chromosome 03"/>
</dbReference>
<proteinExistence type="predicted"/>